<comment type="caution">
    <text evidence="2">The sequence shown here is derived from an EMBL/GenBank/DDBJ whole genome shotgun (WGS) entry which is preliminary data.</text>
</comment>
<dbReference type="EMBL" id="BKCJ011355340">
    <property type="protein sequence ID" value="GFD24804.1"/>
    <property type="molecule type" value="Genomic_DNA"/>
</dbReference>
<sequence length="146" mass="15787">YFGIPRPGRGAAQYGKAPLGAVGAYAVFAPPQGGAPLPHRAALVYVSRRPHRVSAALSLPLQRLFAAQPQKDSAGHGQLQLHRQPGAVHPAKHGRQKQRGRQPDLQVFAPQYHRAANGEATLATRLASCWRGTGRLRNRKATLEVK</sequence>
<gene>
    <name evidence="2" type="ORF">Tci_896773</name>
</gene>
<accession>A0A699UXY9</accession>
<organism evidence="2">
    <name type="scientific">Tanacetum cinerariifolium</name>
    <name type="common">Dalmatian daisy</name>
    <name type="synonym">Chrysanthemum cinerariifolium</name>
    <dbReference type="NCBI Taxonomy" id="118510"/>
    <lineage>
        <taxon>Eukaryota</taxon>
        <taxon>Viridiplantae</taxon>
        <taxon>Streptophyta</taxon>
        <taxon>Embryophyta</taxon>
        <taxon>Tracheophyta</taxon>
        <taxon>Spermatophyta</taxon>
        <taxon>Magnoliopsida</taxon>
        <taxon>eudicotyledons</taxon>
        <taxon>Gunneridae</taxon>
        <taxon>Pentapetalae</taxon>
        <taxon>asterids</taxon>
        <taxon>campanulids</taxon>
        <taxon>Asterales</taxon>
        <taxon>Asteraceae</taxon>
        <taxon>Asteroideae</taxon>
        <taxon>Anthemideae</taxon>
        <taxon>Anthemidinae</taxon>
        <taxon>Tanacetum</taxon>
    </lineage>
</organism>
<protein>
    <submittedName>
        <fullName evidence="2">Uncharacterized protein</fullName>
    </submittedName>
</protein>
<proteinExistence type="predicted"/>
<feature type="compositionally biased region" description="Basic residues" evidence="1">
    <location>
        <begin position="90"/>
        <end position="100"/>
    </location>
</feature>
<evidence type="ECO:0000256" key="1">
    <source>
        <dbReference type="SAM" id="MobiDB-lite"/>
    </source>
</evidence>
<feature type="non-terminal residue" evidence="2">
    <location>
        <position position="1"/>
    </location>
</feature>
<dbReference type="AlphaFoldDB" id="A0A699UXY9"/>
<feature type="region of interest" description="Disordered" evidence="1">
    <location>
        <begin position="68"/>
        <end position="103"/>
    </location>
</feature>
<name>A0A699UXY9_TANCI</name>
<evidence type="ECO:0000313" key="2">
    <source>
        <dbReference type="EMBL" id="GFD24804.1"/>
    </source>
</evidence>
<reference evidence="2" key="1">
    <citation type="journal article" date="2019" name="Sci. Rep.">
        <title>Draft genome of Tanacetum cinerariifolium, the natural source of mosquito coil.</title>
        <authorList>
            <person name="Yamashiro T."/>
            <person name="Shiraishi A."/>
            <person name="Satake H."/>
            <person name="Nakayama K."/>
        </authorList>
    </citation>
    <scope>NUCLEOTIDE SEQUENCE</scope>
</reference>